<keyword evidence="1" id="KW-1133">Transmembrane helix</keyword>
<keyword evidence="1" id="KW-0472">Membrane</keyword>
<dbReference type="AlphaFoldDB" id="A0A2X1B817"/>
<sequence>MDPNNQSEQTLVLILGEIKGQLGTYMKFMETLQEKHDSLESRVRGVENFKFWIMGAAATVGGIAGFIVDLVKP</sequence>
<reference evidence="2 3" key="1">
    <citation type="submission" date="2018-06" db="EMBL/GenBank/DDBJ databases">
        <authorList>
            <consortium name="Pathogen Informatics"/>
            <person name="Doyle S."/>
        </authorList>
    </citation>
    <scope>NUCLEOTIDE SEQUENCE [LARGE SCALE GENOMIC DNA]</scope>
    <source>
        <strain evidence="2 3">NCTC11165</strain>
    </source>
</reference>
<evidence type="ECO:0000313" key="2">
    <source>
        <dbReference type="EMBL" id="SPU47004.1"/>
    </source>
</evidence>
<keyword evidence="1" id="KW-0812">Transmembrane</keyword>
<accession>A0A2X1B817</accession>
<evidence type="ECO:0008006" key="4">
    <source>
        <dbReference type="Google" id="ProtNLM"/>
    </source>
</evidence>
<evidence type="ECO:0000313" key="3">
    <source>
        <dbReference type="Proteomes" id="UP000250358"/>
    </source>
</evidence>
<dbReference type="RefSeq" id="WP_128116623.1">
    <property type="nucleotide sequence ID" value="NZ_UAQM01000051.1"/>
</dbReference>
<proteinExistence type="predicted"/>
<gene>
    <name evidence="2" type="ORF">NCTC11165_03360</name>
</gene>
<organism evidence="2 3">
    <name type="scientific">Brevundimonas diminuta</name>
    <name type="common">Pseudomonas diminuta</name>
    <dbReference type="NCBI Taxonomy" id="293"/>
    <lineage>
        <taxon>Bacteria</taxon>
        <taxon>Pseudomonadati</taxon>
        <taxon>Pseudomonadota</taxon>
        <taxon>Alphaproteobacteria</taxon>
        <taxon>Caulobacterales</taxon>
        <taxon>Caulobacteraceae</taxon>
        <taxon>Brevundimonas</taxon>
    </lineage>
</organism>
<evidence type="ECO:0000256" key="1">
    <source>
        <dbReference type="SAM" id="Phobius"/>
    </source>
</evidence>
<dbReference type="Proteomes" id="UP000250358">
    <property type="component" value="Unassembled WGS sequence"/>
</dbReference>
<feature type="transmembrane region" description="Helical" evidence="1">
    <location>
        <begin position="51"/>
        <end position="71"/>
    </location>
</feature>
<name>A0A2X1B817_BREDI</name>
<dbReference type="EMBL" id="UAQM01000051">
    <property type="protein sequence ID" value="SPU47004.1"/>
    <property type="molecule type" value="Genomic_DNA"/>
</dbReference>
<protein>
    <recommendedName>
        <fullName evidence="4">Haemolysin XhlA</fullName>
    </recommendedName>
</protein>